<feature type="transmembrane region" description="Helical" evidence="6">
    <location>
        <begin position="51"/>
        <end position="70"/>
    </location>
</feature>
<evidence type="ECO:0000313" key="8">
    <source>
        <dbReference type="Proteomes" id="UP001634394"/>
    </source>
</evidence>
<evidence type="ECO:0000256" key="3">
    <source>
        <dbReference type="ARBA" id="ARBA00022692"/>
    </source>
</evidence>
<dbReference type="InterPro" id="IPR042127">
    <property type="entry name" value="TMEM45"/>
</dbReference>
<dbReference type="Proteomes" id="UP001634394">
    <property type="component" value="Unassembled WGS sequence"/>
</dbReference>
<feature type="transmembrane region" description="Helical" evidence="6">
    <location>
        <begin position="153"/>
        <end position="175"/>
    </location>
</feature>
<dbReference type="EMBL" id="JBJQND010000003">
    <property type="protein sequence ID" value="KAL3881250.1"/>
    <property type="molecule type" value="Genomic_DNA"/>
</dbReference>
<gene>
    <name evidence="7" type="ORF">ACJMK2_027706</name>
</gene>
<protein>
    <submittedName>
        <fullName evidence="7">Uncharacterized protein</fullName>
    </submittedName>
</protein>
<accession>A0ABD3X690</accession>
<comment type="caution">
    <text evidence="7">The sequence shown here is derived from an EMBL/GenBank/DDBJ whole genome shotgun (WGS) entry which is preliminary data.</text>
</comment>
<dbReference type="AlphaFoldDB" id="A0ABD3X690"/>
<reference evidence="7 8" key="1">
    <citation type="submission" date="2024-11" db="EMBL/GenBank/DDBJ databases">
        <title>Chromosome-level genome assembly of the freshwater bivalve Anodonta woodiana.</title>
        <authorList>
            <person name="Chen X."/>
        </authorList>
    </citation>
    <scope>NUCLEOTIDE SEQUENCE [LARGE SCALE GENOMIC DNA]</scope>
    <source>
        <strain evidence="7">MN2024</strain>
        <tissue evidence="7">Gills</tissue>
    </source>
</reference>
<dbReference type="Pfam" id="PF04819">
    <property type="entry name" value="DUF716"/>
    <property type="match status" value="1"/>
</dbReference>
<dbReference type="PANTHER" id="PTHR16007:SF15">
    <property type="entry name" value="TRANSMEMBRANE PROTEIN 45B"/>
    <property type="match status" value="1"/>
</dbReference>
<evidence type="ECO:0000313" key="7">
    <source>
        <dbReference type="EMBL" id="KAL3881250.1"/>
    </source>
</evidence>
<evidence type="ECO:0000256" key="2">
    <source>
        <dbReference type="ARBA" id="ARBA00006948"/>
    </source>
</evidence>
<name>A0ABD3X690_SINWO</name>
<comment type="similarity">
    <text evidence="2">Belongs to the TMEM45 family.</text>
</comment>
<keyword evidence="4 6" id="KW-1133">Transmembrane helix</keyword>
<feature type="transmembrane region" description="Helical" evidence="6">
    <location>
        <begin position="121"/>
        <end position="141"/>
    </location>
</feature>
<keyword evidence="3 6" id="KW-0812">Transmembrane</keyword>
<organism evidence="7 8">
    <name type="scientific">Sinanodonta woodiana</name>
    <name type="common">Chinese pond mussel</name>
    <name type="synonym">Anodonta woodiana</name>
    <dbReference type="NCBI Taxonomy" id="1069815"/>
    <lineage>
        <taxon>Eukaryota</taxon>
        <taxon>Metazoa</taxon>
        <taxon>Spiralia</taxon>
        <taxon>Lophotrochozoa</taxon>
        <taxon>Mollusca</taxon>
        <taxon>Bivalvia</taxon>
        <taxon>Autobranchia</taxon>
        <taxon>Heteroconchia</taxon>
        <taxon>Palaeoheterodonta</taxon>
        <taxon>Unionida</taxon>
        <taxon>Unionoidea</taxon>
        <taxon>Unionidae</taxon>
        <taxon>Unioninae</taxon>
        <taxon>Sinanodonta</taxon>
    </lineage>
</organism>
<evidence type="ECO:0000256" key="4">
    <source>
        <dbReference type="ARBA" id="ARBA00022989"/>
    </source>
</evidence>
<comment type="subcellular location">
    <subcellularLocation>
        <location evidence="1">Membrane</location>
        <topology evidence="1">Multi-pass membrane protein</topology>
    </subcellularLocation>
</comment>
<feature type="transmembrane region" description="Helical" evidence="6">
    <location>
        <begin position="12"/>
        <end position="30"/>
    </location>
</feature>
<proteinExistence type="inferred from homology"/>
<evidence type="ECO:0000256" key="6">
    <source>
        <dbReference type="SAM" id="Phobius"/>
    </source>
</evidence>
<dbReference type="PANTHER" id="PTHR16007">
    <property type="entry name" value="EPIDIDYMAL MEMBRANE PROTEIN E9-RELATED"/>
    <property type="match status" value="1"/>
</dbReference>
<feature type="transmembrane region" description="Helical" evidence="6">
    <location>
        <begin position="90"/>
        <end position="109"/>
    </location>
</feature>
<sequence length="302" mass="35229">MGSFAGHIDEAIFFIGISLWWMFNIYRDHITAGCDSSKHKPRLSYPTRIKWNLPVEIVCKTLFPIGGFLAELFDGSPHFYDWQGNFTKLVYMQHMTIYGMFILHGLIDLMDFYRLPLIKGMNYMSVVLCFIWYGIAFYFHSQTHGLDKEPLEIIIHLLPIFLMFGCALAIFVEYVKGEGAIWPQLIRTFLMLNLGTWFTNAAFVLYVHDRFPGGETNPDWDRTDYRNVHFMVAAFGMHLNFNMVFMVVAYAAMYVFYWCKDKKPFSLLTKQHQYNKVTSVVLKENGHESVKLLDGDEEDTFA</sequence>
<feature type="transmembrane region" description="Helical" evidence="6">
    <location>
        <begin position="228"/>
        <end position="257"/>
    </location>
</feature>
<keyword evidence="8" id="KW-1185">Reference proteome</keyword>
<keyword evidence="5 6" id="KW-0472">Membrane</keyword>
<dbReference type="GO" id="GO:0016020">
    <property type="term" value="C:membrane"/>
    <property type="evidence" value="ECO:0007669"/>
    <property type="project" value="UniProtKB-SubCell"/>
</dbReference>
<evidence type="ECO:0000256" key="5">
    <source>
        <dbReference type="ARBA" id="ARBA00023136"/>
    </source>
</evidence>
<evidence type="ECO:0000256" key="1">
    <source>
        <dbReference type="ARBA" id="ARBA00004141"/>
    </source>
</evidence>
<feature type="transmembrane region" description="Helical" evidence="6">
    <location>
        <begin position="187"/>
        <end position="208"/>
    </location>
</feature>
<dbReference type="InterPro" id="IPR006904">
    <property type="entry name" value="DUF716"/>
</dbReference>